<evidence type="ECO:0000256" key="1">
    <source>
        <dbReference type="SAM" id="SignalP"/>
    </source>
</evidence>
<keyword evidence="1" id="KW-0732">Signal</keyword>
<name>A0ABS4IMN8_9BACL</name>
<dbReference type="InterPro" id="IPR015943">
    <property type="entry name" value="WD40/YVTN_repeat-like_dom_sf"/>
</dbReference>
<dbReference type="EMBL" id="JAGGLB010000001">
    <property type="protein sequence ID" value="MBP1988804.1"/>
    <property type="molecule type" value="Genomic_DNA"/>
</dbReference>
<sequence>MNKFGSWIKWISLTLILSMALPLQAFAAAAYKPVELRSTLQKEMAYYNTTEFAALPVSQEVNEAFQTSLEIPDNVELLKSIGDAHVKAFARDGDTLWAGTDRGVIRFNFKEKDKADYVQYMNGPRYLYNSTGGNDSDIVTGLASDGNNGIWIRNVNGVVHVTMTERTLKGKADIYEEMTRAIIDRRGMTSDGPYQIVDGAYVGNPGTKDNDGLWTAEYVLGEIYRYMTAKKENNTTEMAKAKEAATRGAKAVMLLSSIAGRGDGFPARSYVINDPNNPLNERNTISGGLWFEKTGVEIDGKKYAVAVKSKDSVKASKYIVDEAHAEEAKAAYLTATGRSYESDYGEQVSPVVLDKNNSNNVVWQLKSEIKEELDPMLSKLYTDEGYTDQQVIYKADTSSDEVVGHFLLFYYAGRYLFDGTGAEDEHLKKLTIEFADRMMHHIVTSGFILKDATGLSTSWSKWFAEYYWEWEGHDPANGHAYGYEDAPLNSIELMSFLKSSIYLTSLDETYSEHNALYRQVYDDLWNRDYDPEVDGDGKGYIRMAEDYIRRRLNIVDVEFEGYEGMQGILDRRDWPLTINYSDENLFSLSFLPLIDNELQENPDSQRVTDLRRILDDWWINMEREKNPLYTFIYQYTNQHKANVDLQGASWFLYRLPQVQNNMASNNFYRDDVLLLADYNMRDDDNYQTNRRLAPDETRLIKFNNNPFVVWENVTNQDMSTPELVTYNGTNYNSGSMYSSTWFTLPYWMGRYYGMMQGE</sequence>
<protein>
    <submittedName>
        <fullName evidence="2">Uncharacterized protein</fullName>
    </submittedName>
</protein>
<comment type="caution">
    <text evidence="2">The sequence shown here is derived from an EMBL/GenBank/DDBJ whole genome shotgun (WGS) entry which is preliminary data.</text>
</comment>
<reference evidence="2 3" key="1">
    <citation type="submission" date="2021-03" db="EMBL/GenBank/DDBJ databases">
        <title>Genomic Encyclopedia of Type Strains, Phase IV (KMG-IV): sequencing the most valuable type-strain genomes for metagenomic binning, comparative biology and taxonomic classification.</title>
        <authorList>
            <person name="Goeker M."/>
        </authorList>
    </citation>
    <scope>NUCLEOTIDE SEQUENCE [LARGE SCALE GENOMIC DNA]</scope>
    <source>
        <strain evidence="2 3">DSM 26048</strain>
    </source>
</reference>
<feature type="signal peptide" evidence="1">
    <location>
        <begin position="1"/>
        <end position="27"/>
    </location>
</feature>
<dbReference type="Proteomes" id="UP001519287">
    <property type="component" value="Unassembled WGS sequence"/>
</dbReference>
<proteinExistence type="predicted"/>
<evidence type="ECO:0000313" key="2">
    <source>
        <dbReference type="EMBL" id="MBP1988804.1"/>
    </source>
</evidence>
<keyword evidence="3" id="KW-1185">Reference proteome</keyword>
<evidence type="ECO:0000313" key="3">
    <source>
        <dbReference type="Proteomes" id="UP001519287"/>
    </source>
</evidence>
<organism evidence="2 3">
    <name type="scientific">Paenibacillus eucommiae</name>
    <dbReference type="NCBI Taxonomy" id="1355755"/>
    <lineage>
        <taxon>Bacteria</taxon>
        <taxon>Bacillati</taxon>
        <taxon>Bacillota</taxon>
        <taxon>Bacilli</taxon>
        <taxon>Bacillales</taxon>
        <taxon>Paenibacillaceae</taxon>
        <taxon>Paenibacillus</taxon>
    </lineage>
</organism>
<gene>
    <name evidence="2" type="ORF">J2Z66_000399</name>
</gene>
<feature type="chain" id="PRO_5046385749" evidence="1">
    <location>
        <begin position="28"/>
        <end position="758"/>
    </location>
</feature>
<accession>A0ABS4IMN8</accession>
<dbReference type="Gene3D" id="2.130.10.10">
    <property type="entry name" value="YVTN repeat-like/Quinoprotein amine dehydrogenase"/>
    <property type="match status" value="1"/>
</dbReference>
<dbReference type="RefSeq" id="WP_209969231.1">
    <property type="nucleotide sequence ID" value="NZ_JAGGLB010000001.1"/>
</dbReference>